<feature type="transmembrane region" description="Helical" evidence="6">
    <location>
        <begin position="172"/>
        <end position="191"/>
    </location>
</feature>
<dbReference type="Gene3D" id="1.20.1250.20">
    <property type="entry name" value="MFS general substrate transporter like domains"/>
    <property type="match status" value="4"/>
</dbReference>
<dbReference type="InterPro" id="IPR020785">
    <property type="entry name" value="Ribosomal_uL11_CS"/>
</dbReference>
<dbReference type="GO" id="GO:0005840">
    <property type="term" value="C:ribosome"/>
    <property type="evidence" value="ECO:0007669"/>
    <property type="project" value="InterPro"/>
</dbReference>
<feature type="transmembrane region" description="Helical" evidence="6">
    <location>
        <begin position="832"/>
        <end position="852"/>
    </location>
</feature>
<dbReference type="InterPro" id="IPR036769">
    <property type="entry name" value="Ribosomal_uL11_C_sf"/>
</dbReference>
<feature type="transmembrane region" description="Helical" evidence="6">
    <location>
        <begin position="227"/>
        <end position="250"/>
    </location>
</feature>
<dbReference type="GO" id="GO:0022857">
    <property type="term" value="F:transmembrane transporter activity"/>
    <property type="evidence" value="ECO:0007669"/>
    <property type="project" value="InterPro"/>
</dbReference>
<dbReference type="PROSITE" id="PS00359">
    <property type="entry name" value="RIBOSOMAL_L11"/>
    <property type="match status" value="1"/>
</dbReference>
<evidence type="ECO:0000256" key="6">
    <source>
        <dbReference type="SAM" id="Phobius"/>
    </source>
</evidence>
<evidence type="ECO:0000256" key="5">
    <source>
        <dbReference type="SAM" id="Coils"/>
    </source>
</evidence>
<evidence type="ECO:0000256" key="4">
    <source>
        <dbReference type="ARBA" id="ARBA00023136"/>
    </source>
</evidence>
<feature type="transmembrane region" description="Helical" evidence="6">
    <location>
        <begin position="203"/>
        <end position="221"/>
    </location>
</feature>
<feature type="transmembrane region" description="Helical" evidence="6">
    <location>
        <begin position="462"/>
        <end position="484"/>
    </location>
</feature>
<keyword evidence="4 6" id="KW-0472">Membrane</keyword>
<feature type="transmembrane region" description="Helical" evidence="6">
    <location>
        <begin position="755"/>
        <end position="777"/>
    </location>
</feature>
<feature type="transmembrane region" description="Helical" evidence="6">
    <location>
        <begin position="700"/>
        <end position="719"/>
    </location>
</feature>
<feature type="transmembrane region" description="Helical" evidence="6">
    <location>
        <begin position="864"/>
        <end position="883"/>
    </location>
</feature>
<dbReference type="InterPro" id="IPR020846">
    <property type="entry name" value="MFS_dom"/>
</dbReference>
<keyword evidence="5" id="KW-0175">Coiled coil</keyword>
<evidence type="ECO:0000313" key="9">
    <source>
        <dbReference type="Proteomes" id="UP000007151"/>
    </source>
</evidence>
<feature type="transmembrane region" description="Helical" evidence="6">
    <location>
        <begin position="406"/>
        <end position="426"/>
    </location>
</feature>
<protein>
    <submittedName>
        <fullName evidence="8">Organic cation transporter</fullName>
    </submittedName>
</protein>
<dbReference type="GO" id="GO:0016020">
    <property type="term" value="C:membrane"/>
    <property type="evidence" value="ECO:0007669"/>
    <property type="project" value="UniProtKB-SubCell"/>
</dbReference>
<dbReference type="PANTHER" id="PTHR24064">
    <property type="entry name" value="SOLUTE CARRIER FAMILY 22 MEMBER"/>
    <property type="match status" value="1"/>
</dbReference>
<dbReference type="eggNOG" id="KOG0255">
    <property type="taxonomic scope" value="Eukaryota"/>
</dbReference>
<dbReference type="EMBL" id="AGBW02010973">
    <property type="protein sequence ID" value="OWR47450.1"/>
    <property type="molecule type" value="Genomic_DNA"/>
</dbReference>
<feature type="transmembrane region" description="Helical" evidence="6">
    <location>
        <begin position="373"/>
        <end position="394"/>
    </location>
</feature>
<evidence type="ECO:0000313" key="8">
    <source>
        <dbReference type="EMBL" id="OWR47450.1"/>
    </source>
</evidence>
<accession>A0A212F137</accession>
<dbReference type="InterPro" id="IPR011701">
    <property type="entry name" value="MFS"/>
</dbReference>
<feature type="transmembrane region" description="Helical" evidence="6">
    <location>
        <begin position="583"/>
        <end position="601"/>
    </location>
</feature>
<dbReference type="GO" id="GO:0006412">
    <property type="term" value="P:translation"/>
    <property type="evidence" value="ECO:0007669"/>
    <property type="project" value="InterPro"/>
</dbReference>
<dbReference type="KEGG" id="dpl:KGM_209144"/>
<dbReference type="Pfam" id="PF07690">
    <property type="entry name" value="MFS_1"/>
    <property type="match status" value="1"/>
</dbReference>
<keyword evidence="9" id="KW-1185">Reference proteome</keyword>
<reference evidence="8 9" key="1">
    <citation type="journal article" date="2011" name="Cell">
        <title>The monarch butterfly genome yields insights into long-distance migration.</title>
        <authorList>
            <person name="Zhan S."/>
            <person name="Merlin C."/>
            <person name="Boore J.L."/>
            <person name="Reppert S.M."/>
        </authorList>
    </citation>
    <scope>NUCLEOTIDE SEQUENCE [LARGE SCALE GENOMIC DNA]</scope>
    <source>
        <strain evidence="8">F-2</strain>
    </source>
</reference>
<evidence type="ECO:0000256" key="2">
    <source>
        <dbReference type="ARBA" id="ARBA00022692"/>
    </source>
</evidence>
<feature type="transmembrane region" description="Helical" evidence="6">
    <location>
        <begin position="889"/>
        <end position="910"/>
    </location>
</feature>
<sequence>MRPRSMARYLSGTVKEILGTAQSVGCTVEGRPPHDLIVDINEDLDEVLTNELGEFGKFQIVNLLLVCFPLLIAAFPSDYIFSVAAIPHRCRIPECGEENKQQIFSPDWISNAIPETGSGLASCERFVPRGNGSLDFCPANIFDHNETVGCNDFVYARDNSAVYDFNLGCQEWLRVLVGTLGNVGTLLVLPFTGFISDRFGRRLALVISAFNIALFGLIRAFSTSYTMLIITQIIQTTLGGGIYSSAYIYGAELVGPNYRVSATTVIGLLFSVGLVLLGMLAWVIQQWRILLMVLYIPPFLLISYYWLLPESVRWLISKKKFLDARKVLENVARINKTKISEESLKALLDSPQSVAAQNDNIGVFLKVIRSRVLLQRVCTTPIWWITATFVYYGLSINSTNMYVLRLIIYLLGKFCISAVLAAVYLYTSELYPTEYRHTLLAFSSMIGRLGSILAPLTPVLSLYWHGIPSLMFGVMGLISGLLVLTQPETQNTRLPDTLAEAEALEKENRKEKEKKPETQIDHDETTFLFCLIIETARFGSIVSGTMDNDKCVNENKPKEKPLDLDDVLINELGQFGRFQLRNLALLAIPLMMSAFINEYVFSAMAVKHRCRIPECGDTNVTHQIDPFWLNNTVPPSATGLSSCERYAPKSIDIIPGDFEEKDTCPTTLFDNNHVIPCDAGYVYESTNSVVYEFDLGCQDWLRALAGTLNSIGTLLVLPITGYISDRFGRRLVLILNIFNLGLFGLLRAFSVNYTMYLILQIVQTTLGSGTVSAGYILAAELIGPKYRVLGIATLSSMFATGQIVMASVAWLTPSWRAMLIALHIPYLYVLRLIFYLLGKFSISTSMTALYLYTSELYPTEYRHSLLAFSSMIGRIGSITAPLTPVLMNYWHGIPSLMFSAMGILSGILVLTQPETLGTKLPDTLEEAESLGNDQNMT</sequence>
<evidence type="ECO:0000256" key="1">
    <source>
        <dbReference type="ARBA" id="ARBA00004141"/>
    </source>
</evidence>
<feature type="coiled-coil region" evidence="5">
    <location>
        <begin position="494"/>
        <end position="521"/>
    </location>
</feature>
<dbReference type="InterPro" id="IPR036259">
    <property type="entry name" value="MFS_trans_sf"/>
</dbReference>
<dbReference type="GO" id="GO:0003735">
    <property type="term" value="F:structural constituent of ribosome"/>
    <property type="evidence" value="ECO:0007669"/>
    <property type="project" value="InterPro"/>
</dbReference>
<name>A0A212F137_DANPL</name>
<dbReference type="PROSITE" id="PS50850">
    <property type="entry name" value="MFS"/>
    <property type="match status" value="1"/>
</dbReference>
<feature type="transmembrane region" description="Helical" evidence="6">
    <location>
        <begin position="731"/>
        <end position="749"/>
    </location>
</feature>
<dbReference type="AlphaFoldDB" id="A0A212F137"/>
<comment type="caution">
    <text evidence="8">The sequence shown here is derived from an EMBL/GenBank/DDBJ whole genome shotgun (WGS) entry which is preliminary data.</text>
</comment>
<comment type="subcellular location">
    <subcellularLocation>
        <location evidence="1">Membrane</location>
        <topology evidence="1">Multi-pass membrane protein</topology>
    </subcellularLocation>
</comment>
<keyword evidence="3 6" id="KW-1133">Transmembrane helix</keyword>
<evidence type="ECO:0000259" key="7">
    <source>
        <dbReference type="PROSITE" id="PS50850"/>
    </source>
</evidence>
<organism evidence="8 9">
    <name type="scientific">Danaus plexippus plexippus</name>
    <dbReference type="NCBI Taxonomy" id="278856"/>
    <lineage>
        <taxon>Eukaryota</taxon>
        <taxon>Metazoa</taxon>
        <taxon>Ecdysozoa</taxon>
        <taxon>Arthropoda</taxon>
        <taxon>Hexapoda</taxon>
        <taxon>Insecta</taxon>
        <taxon>Pterygota</taxon>
        <taxon>Neoptera</taxon>
        <taxon>Endopterygota</taxon>
        <taxon>Lepidoptera</taxon>
        <taxon>Glossata</taxon>
        <taxon>Ditrysia</taxon>
        <taxon>Papilionoidea</taxon>
        <taxon>Nymphalidae</taxon>
        <taxon>Danainae</taxon>
        <taxon>Danaini</taxon>
        <taxon>Danaina</taxon>
        <taxon>Danaus</taxon>
        <taxon>Danaus</taxon>
    </lineage>
</organism>
<dbReference type="STRING" id="278856.A0A212F137"/>
<dbReference type="SUPFAM" id="SSF103473">
    <property type="entry name" value="MFS general substrate transporter"/>
    <property type="match status" value="3"/>
</dbReference>
<keyword evidence="2 6" id="KW-0812">Transmembrane</keyword>
<feature type="transmembrane region" description="Helical" evidence="6">
    <location>
        <begin position="289"/>
        <end position="308"/>
    </location>
</feature>
<feature type="transmembrane region" description="Helical" evidence="6">
    <location>
        <begin position="789"/>
        <end position="812"/>
    </location>
</feature>
<evidence type="ECO:0000256" key="3">
    <source>
        <dbReference type="ARBA" id="ARBA00022989"/>
    </source>
</evidence>
<dbReference type="InParanoid" id="A0A212F137"/>
<gene>
    <name evidence="8" type="ORF">KGM_209144</name>
</gene>
<dbReference type="InterPro" id="IPR005828">
    <property type="entry name" value="MFS_sugar_transport-like"/>
</dbReference>
<proteinExistence type="predicted"/>
<dbReference type="Gene3D" id="1.10.10.250">
    <property type="entry name" value="Ribosomal protein L11, C-terminal domain"/>
    <property type="match status" value="1"/>
</dbReference>
<feature type="domain" description="Major facilitator superfamily (MFS) profile" evidence="7">
    <location>
        <begin position="664"/>
        <end position="937"/>
    </location>
</feature>
<dbReference type="Proteomes" id="UP000007151">
    <property type="component" value="Unassembled WGS sequence"/>
</dbReference>
<dbReference type="Pfam" id="PF00083">
    <property type="entry name" value="Sugar_tr"/>
    <property type="match status" value="1"/>
</dbReference>
<feature type="transmembrane region" description="Helical" evidence="6">
    <location>
        <begin position="262"/>
        <end position="283"/>
    </location>
</feature>